<dbReference type="InterPro" id="IPR036322">
    <property type="entry name" value="WD40_repeat_dom_sf"/>
</dbReference>
<gene>
    <name evidence="6" type="ORF">LshimejAT787_1001050</name>
</gene>
<feature type="repeat" description="WD" evidence="3">
    <location>
        <begin position="651"/>
        <end position="692"/>
    </location>
</feature>
<evidence type="ECO:0000256" key="2">
    <source>
        <dbReference type="ARBA" id="ARBA00022737"/>
    </source>
</evidence>
<feature type="repeat" description="WD" evidence="3">
    <location>
        <begin position="529"/>
        <end position="570"/>
    </location>
</feature>
<accession>A0A9P3PRP6</accession>
<feature type="repeat" description="WD" evidence="3">
    <location>
        <begin position="611"/>
        <end position="650"/>
    </location>
</feature>
<dbReference type="InterPro" id="IPR001680">
    <property type="entry name" value="WD40_rpt"/>
</dbReference>
<dbReference type="AlphaFoldDB" id="A0A9P3PRP6"/>
<dbReference type="GO" id="GO:1990234">
    <property type="term" value="C:transferase complex"/>
    <property type="evidence" value="ECO:0007669"/>
    <property type="project" value="UniProtKB-ARBA"/>
</dbReference>
<feature type="compositionally biased region" description="Acidic residues" evidence="4">
    <location>
        <begin position="423"/>
        <end position="435"/>
    </location>
</feature>
<dbReference type="PROSITE" id="PS50294">
    <property type="entry name" value="WD_REPEATS_REGION"/>
    <property type="match status" value="3"/>
</dbReference>
<organism evidence="6 7">
    <name type="scientific">Lyophyllum shimeji</name>
    <name type="common">Hon-shimeji</name>
    <name type="synonym">Tricholoma shimeji</name>
    <dbReference type="NCBI Taxonomy" id="47721"/>
    <lineage>
        <taxon>Eukaryota</taxon>
        <taxon>Fungi</taxon>
        <taxon>Dikarya</taxon>
        <taxon>Basidiomycota</taxon>
        <taxon>Agaricomycotina</taxon>
        <taxon>Agaricomycetes</taxon>
        <taxon>Agaricomycetidae</taxon>
        <taxon>Agaricales</taxon>
        <taxon>Tricholomatineae</taxon>
        <taxon>Lyophyllaceae</taxon>
        <taxon>Lyophyllum</taxon>
    </lineage>
</organism>
<feature type="domain" description="F-box" evidence="5">
    <location>
        <begin position="78"/>
        <end position="125"/>
    </location>
</feature>
<feature type="region of interest" description="Disordered" evidence="4">
    <location>
        <begin position="415"/>
        <end position="485"/>
    </location>
</feature>
<feature type="compositionally biased region" description="Low complexity" evidence="4">
    <location>
        <begin position="252"/>
        <end position="270"/>
    </location>
</feature>
<evidence type="ECO:0000313" key="7">
    <source>
        <dbReference type="Proteomes" id="UP001063166"/>
    </source>
</evidence>
<dbReference type="CDD" id="cd00200">
    <property type="entry name" value="WD40"/>
    <property type="match status" value="1"/>
</dbReference>
<dbReference type="Pfam" id="PF12937">
    <property type="entry name" value="F-box-like"/>
    <property type="match status" value="1"/>
</dbReference>
<dbReference type="InterPro" id="IPR020472">
    <property type="entry name" value="WD40_PAC1"/>
</dbReference>
<dbReference type="SUPFAM" id="SSF50978">
    <property type="entry name" value="WD40 repeat-like"/>
    <property type="match status" value="2"/>
</dbReference>
<dbReference type="PRINTS" id="PR00320">
    <property type="entry name" value="GPROTEINBRPT"/>
</dbReference>
<dbReference type="Pfam" id="PF00400">
    <property type="entry name" value="WD40"/>
    <property type="match status" value="5"/>
</dbReference>
<feature type="repeat" description="WD" evidence="3">
    <location>
        <begin position="571"/>
        <end position="610"/>
    </location>
</feature>
<dbReference type="SUPFAM" id="SSF81383">
    <property type="entry name" value="F-box domain"/>
    <property type="match status" value="1"/>
</dbReference>
<dbReference type="SMART" id="SM00320">
    <property type="entry name" value="WD40"/>
    <property type="match status" value="8"/>
</dbReference>
<evidence type="ECO:0000256" key="4">
    <source>
        <dbReference type="SAM" id="MobiDB-lite"/>
    </source>
</evidence>
<keyword evidence="7" id="KW-1185">Reference proteome</keyword>
<dbReference type="PANTHER" id="PTHR22847">
    <property type="entry name" value="WD40 REPEAT PROTEIN"/>
    <property type="match status" value="1"/>
</dbReference>
<feature type="repeat" description="WD" evidence="3">
    <location>
        <begin position="752"/>
        <end position="791"/>
    </location>
</feature>
<sequence length="859" mass="93064">MKIDPTTHSQTLYIPIASPPTPSPSPAPVVPPLPFPHSHAGLTQPAIDRRTFLTAVLRSCTPAELHFVAESLAPLLKRDFLSALPPELNLHILSFIDDPRTLVRTGAVSRAWRAVASAEIVWKRMCVEWGFGTGAAGKQGQTQTRARVNRGGRGGGGEWAEEDEPLEEMEPYADLPMDAALEWLTARKRRARRTAPHDSGSSCSSLSQQPFSYRMYFRECYIKVINWERGGHRLRAHYLPMLSSSQHQQPRLTPSPLYSASASTSTSAPTPALAYHNQQQNQQDSGVVTSLALDSDWVVVGLASSRIHVFSAQTGVLARTLVGHDSGVWGLCLVSASRNASGSGTGKGKGKGKERARAREEDVLLDLGELSLDGGGAPKHRRTRSARTRGIGGEDVTEDGRYQLLPPALRAAVGLPVHSDGEATSDDDEDGDDEDGRAGVGGRGIVDEDKEESYSYRSRDAEHQARHRGDRDAPPDSDPTTAQYVPERQSDPCFASEGWGQPNALVISGGCDKVVRVWDVKSGHCIYTLPGHTSTIRCMRTVHGRPLAVTGSRDGTVRTWDVQRGRAMRVLAGHTNSVRCLDVNGSRAASGSYDTTCRIWDLDTGECLHVLRGHYHQVYTVAFDGVLVATGGLDTTVRLWNADTGLCVALLQGHTSLVSQLQISRRHQLLVTGGSDGRIITFSLAEEEDMPVPAAAEAAQSLLPLLDNDDDDSIPPSQSSSSSSSSSAPFPPPPQPQPRRRPRAAYQPLYGISAHESSVTSLQFDGRFLVTGSNDGRVRLFETMTGRHVRDMWEGGECVWKVGFTGGGGRGRGRECAWDWQEGEGEGEGEDGEGVGDVCVFVGRRGVKTVLEVWGFGER</sequence>
<dbReference type="EMBL" id="BRPK01000010">
    <property type="protein sequence ID" value="GLB41505.1"/>
    <property type="molecule type" value="Genomic_DNA"/>
</dbReference>
<proteinExistence type="predicted"/>
<dbReference type="InterPro" id="IPR019775">
    <property type="entry name" value="WD40_repeat_CS"/>
</dbReference>
<dbReference type="Proteomes" id="UP001063166">
    <property type="component" value="Unassembled WGS sequence"/>
</dbReference>
<feature type="compositionally biased region" description="Basic and acidic residues" evidence="4">
    <location>
        <begin position="351"/>
        <end position="362"/>
    </location>
</feature>
<feature type="compositionally biased region" description="Basic and acidic residues" evidence="4">
    <location>
        <begin position="452"/>
        <end position="474"/>
    </location>
</feature>
<protein>
    <submittedName>
        <fullName evidence="6">WD40 repeat-like protein</fullName>
    </submittedName>
</protein>
<evidence type="ECO:0000256" key="1">
    <source>
        <dbReference type="ARBA" id="ARBA00022574"/>
    </source>
</evidence>
<dbReference type="PROSITE" id="PS50082">
    <property type="entry name" value="WD_REPEATS_2"/>
    <property type="match status" value="6"/>
</dbReference>
<feature type="compositionally biased region" description="Low complexity" evidence="4">
    <location>
        <begin position="714"/>
        <end position="728"/>
    </location>
</feature>
<keyword evidence="2" id="KW-0677">Repeat</keyword>
<dbReference type="InterPro" id="IPR001810">
    <property type="entry name" value="F-box_dom"/>
</dbReference>
<feature type="repeat" description="WD" evidence="3">
    <location>
        <begin position="505"/>
        <end position="528"/>
    </location>
</feature>
<dbReference type="Gene3D" id="2.130.10.10">
    <property type="entry name" value="YVTN repeat-like/Quinoprotein amine dehydrogenase"/>
    <property type="match status" value="3"/>
</dbReference>
<dbReference type="SMART" id="SM00256">
    <property type="entry name" value="FBOX"/>
    <property type="match status" value="1"/>
</dbReference>
<feature type="compositionally biased region" description="Basic residues" evidence="4">
    <location>
        <begin position="378"/>
        <end position="387"/>
    </location>
</feature>
<reference evidence="6" key="1">
    <citation type="submission" date="2022-07" db="EMBL/GenBank/DDBJ databases">
        <title>The genome of Lyophyllum shimeji provides insight into the initial evolution of ectomycorrhizal fungal genome.</title>
        <authorList>
            <person name="Kobayashi Y."/>
            <person name="Shibata T."/>
            <person name="Hirakawa H."/>
            <person name="Shigenobu S."/>
            <person name="Nishiyama T."/>
            <person name="Yamada A."/>
            <person name="Hasebe M."/>
            <person name="Kawaguchi M."/>
        </authorList>
    </citation>
    <scope>NUCLEOTIDE SEQUENCE</scope>
    <source>
        <strain evidence="6">AT787</strain>
    </source>
</reference>
<dbReference type="PROSITE" id="PS50181">
    <property type="entry name" value="FBOX"/>
    <property type="match status" value="1"/>
</dbReference>
<dbReference type="PROSITE" id="PS00678">
    <property type="entry name" value="WD_REPEATS_1"/>
    <property type="match status" value="3"/>
</dbReference>
<dbReference type="InterPro" id="IPR036047">
    <property type="entry name" value="F-box-like_dom_sf"/>
</dbReference>
<dbReference type="Gene3D" id="1.20.1280.50">
    <property type="match status" value="1"/>
</dbReference>
<feature type="region of interest" description="Disordered" evidence="4">
    <location>
        <begin position="245"/>
        <end position="270"/>
    </location>
</feature>
<comment type="caution">
    <text evidence="6">The sequence shown here is derived from an EMBL/GenBank/DDBJ whole genome shotgun (WGS) entry which is preliminary data.</text>
</comment>
<feature type="region of interest" description="Disordered" evidence="4">
    <location>
        <begin position="338"/>
        <end position="399"/>
    </location>
</feature>
<evidence type="ECO:0000313" key="6">
    <source>
        <dbReference type="EMBL" id="GLB41505.1"/>
    </source>
</evidence>
<feature type="region of interest" description="Disordered" evidence="4">
    <location>
        <begin position="138"/>
        <end position="160"/>
    </location>
</feature>
<name>A0A9P3PRP6_LYOSH</name>
<dbReference type="OrthoDB" id="190105at2759"/>
<keyword evidence="1 3" id="KW-0853">WD repeat</keyword>
<dbReference type="PANTHER" id="PTHR22847:SF637">
    <property type="entry name" value="WD REPEAT DOMAIN 5B"/>
    <property type="match status" value="1"/>
</dbReference>
<evidence type="ECO:0000259" key="5">
    <source>
        <dbReference type="PROSITE" id="PS50181"/>
    </source>
</evidence>
<evidence type="ECO:0000256" key="3">
    <source>
        <dbReference type="PROSITE-ProRule" id="PRU00221"/>
    </source>
</evidence>
<feature type="region of interest" description="Disordered" evidence="4">
    <location>
        <begin position="706"/>
        <end position="743"/>
    </location>
</feature>
<dbReference type="InterPro" id="IPR015943">
    <property type="entry name" value="WD40/YVTN_repeat-like_dom_sf"/>
</dbReference>